<gene>
    <name evidence="2" type="ORF">BCV69DRAFT_71133</name>
</gene>
<feature type="region of interest" description="Disordered" evidence="1">
    <location>
        <begin position="132"/>
        <end position="154"/>
    </location>
</feature>
<evidence type="ECO:0000313" key="2">
    <source>
        <dbReference type="EMBL" id="PWN18373.1"/>
    </source>
</evidence>
<sequence length="172" mass="18493">MQAVMPCCRTSMLRISCRSFACGKSSSLCGVTEDMRVDTDLCNIEKGVHRSAIYCTYDYATLCSSGPNLNGSKGEPAEAAASARGGQGHRSPLTSQWTRPVLRNLCLLPFSPASLSRTSGFATMSAAAANRHLTKSDKSARVDPAKDADGPRRRRKLLNRLKVATGRIAPML</sequence>
<organism evidence="2 3">
    <name type="scientific">Pseudomicrostroma glucosiphilum</name>
    <dbReference type="NCBI Taxonomy" id="1684307"/>
    <lineage>
        <taxon>Eukaryota</taxon>
        <taxon>Fungi</taxon>
        <taxon>Dikarya</taxon>
        <taxon>Basidiomycota</taxon>
        <taxon>Ustilaginomycotina</taxon>
        <taxon>Exobasidiomycetes</taxon>
        <taxon>Microstromatales</taxon>
        <taxon>Microstromatales incertae sedis</taxon>
        <taxon>Pseudomicrostroma</taxon>
    </lineage>
</organism>
<dbReference type="RefSeq" id="XP_025345533.1">
    <property type="nucleotide sequence ID" value="XM_025495471.1"/>
</dbReference>
<accession>A0A316U1Q1</accession>
<proteinExistence type="predicted"/>
<evidence type="ECO:0000256" key="1">
    <source>
        <dbReference type="SAM" id="MobiDB-lite"/>
    </source>
</evidence>
<keyword evidence="3" id="KW-1185">Reference proteome</keyword>
<protein>
    <submittedName>
        <fullName evidence="2">Uncharacterized protein</fullName>
    </submittedName>
</protein>
<evidence type="ECO:0000313" key="3">
    <source>
        <dbReference type="Proteomes" id="UP000245942"/>
    </source>
</evidence>
<feature type="region of interest" description="Disordered" evidence="1">
    <location>
        <begin position="73"/>
        <end position="94"/>
    </location>
</feature>
<dbReference type="AlphaFoldDB" id="A0A316U1Q1"/>
<feature type="compositionally biased region" description="Basic and acidic residues" evidence="1">
    <location>
        <begin position="134"/>
        <end position="151"/>
    </location>
</feature>
<dbReference type="Proteomes" id="UP000245942">
    <property type="component" value="Unassembled WGS sequence"/>
</dbReference>
<name>A0A316U1Q1_9BASI</name>
<dbReference type="EMBL" id="KZ819336">
    <property type="protein sequence ID" value="PWN18373.1"/>
    <property type="molecule type" value="Genomic_DNA"/>
</dbReference>
<reference evidence="2 3" key="1">
    <citation type="journal article" date="2018" name="Mol. Biol. Evol.">
        <title>Broad Genomic Sampling Reveals a Smut Pathogenic Ancestry of the Fungal Clade Ustilaginomycotina.</title>
        <authorList>
            <person name="Kijpornyongpan T."/>
            <person name="Mondo S.J."/>
            <person name="Barry K."/>
            <person name="Sandor L."/>
            <person name="Lee J."/>
            <person name="Lipzen A."/>
            <person name="Pangilinan J."/>
            <person name="LaButti K."/>
            <person name="Hainaut M."/>
            <person name="Henrissat B."/>
            <person name="Grigoriev I.V."/>
            <person name="Spatafora J.W."/>
            <person name="Aime M.C."/>
        </authorList>
    </citation>
    <scope>NUCLEOTIDE SEQUENCE [LARGE SCALE GENOMIC DNA]</scope>
    <source>
        <strain evidence="2 3">MCA 4718</strain>
    </source>
</reference>
<dbReference type="GeneID" id="37017205"/>